<sequence>MKNRHIVCCALLLAALLGACDRKPKRVGVPTHTLNWTENYVARVLIGSIDGGEPGWSPNERALGRDEIPPIGFQRESCCADVPLEWHPGLQTTVRWLRETFSSDERDRTGGEWLTATVKIPPWQRGGGDLMVVILPDDKVKVVVAEPGIDWDALKVLPPANDPYVGKGTVMLDLTRDELTRLKSWDAYKRKHNLPADIDERLDKAASAAAEAS</sequence>
<proteinExistence type="predicted"/>
<feature type="chain" id="PRO_5012235680" description="DUF3304 domain-containing protein" evidence="1">
    <location>
        <begin position="20"/>
        <end position="213"/>
    </location>
</feature>
<dbReference type="Proteomes" id="UP000192761">
    <property type="component" value="Unassembled WGS sequence"/>
</dbReference>
<keyword evidence="3" id="KW-1185">Reference proteome</keyword>
<feature type="signal peptide" evidence="1">
    <location>
        <begin position="1"/>
        <end position="19"/>
    </location>
</feature>
<name>A0A1W1Y1D2_9NEIS</name>
<dbReference type="RefSeq" id="WP_084093188.1">
    <property type="nucleotide sequence ID" value="NZ_FWXD01000056.1"/>
</dbReference>
<evidence type="ECO:0000256" key="1">
    <source>
        <dbReference type="SAM" id="SignalP"/>
    </source>
</evidence>
<organism evidence="2 3">
    <name type="scientific">Andreprevotia lacus DSM 23236</name>
    <dbReference type="NCBI Taxonomy" id="1121001"/>
    <lineage>
        <taxon>Bacteria</taxon>
        <taxon>Pseudomonadati</taxon>
        <taxon>Pseudomonadota</taxon>
        <taxon>Betaproteobacteria</taxon>
        <taxon>Neisseriales</taxon>
        <taxon>Chitinibacteraceae</taxon>
        <taxon>Andreprevotia</taxon>
    </lineage>
</organism>
<keyword evidence="1" id="KW-0732">Signal</keyword>
<evidence type="ECO:0000313" key="2">
    <source>
        <dbReference type="EMBL" id="SMC29952.1"/>
    </source>
</evidence>
<evidence type="ECO:0008006" key="4">
    <source>
        <dbReference type="Google" id="ProtNLM"/>
    </source>
</evidence>
<evidence type="ECO:0000313" key="3">
    <source>
        <dbReference type="Proteomes" id="UP000192761"/>
    </source>
</evidence>
<accession>A0A1W1Y1D2</accession>
<dbReference type="InterPro" id="IPR021733">
    <property type="entry name" value="DUF3304"/>
</dbReference>
<dbReference type="EMBL" id="FWXD01000056">
    <property type="protein sequence ID" value="SMC29952.1"/>
    <property type="molecule type" value="Genomic_DNA"/>
</dbReference>
<dbReference type="STRING" id="1121001.SAMN02745857_04295"/>
<dbReference type="PROSITE" id="PS51257">
    <property type="entry name" value="PROKAR_LIPOPROTEIN"/>
    <property type="match status" value="1"/>
</dbReference>
<protein>
    <recommendedName>
        <fullName evidence="4">DUF3304 domain-containing protein</fullName>
    </recommendedName>
</protein>
<dbReference type="OrthoDB" id="8584887at2"/>
<reference evidence="2 3" key="1">
    <citation type="submission" date="2017-04" db="EMBL/GenBank/DDBJ databases">
        <authorList>
            <person name="Afonso C.L."/>
            <person name="Miller P.J."/>
            <person name="Scott M.A."/>
            <person name="Spackman E."/>
            <person name="Goraichik I."/>
            <person name="Dimitrov K.M."/>
            <person name="Suarez D.L."/>
            <person name="Swayne D.E."/>
        </authorList>
    </citation>
    <scope>NUCLEOTIDE SEQUENCE [LARGE SCALE GENOMIC DNA]</scope>
    <source>
        <strain evidence="2 3">DSM 23236</strain>
    </source>
</reference>
<dbReference type="AlphaFoldDB" id="A0A1W1Y1D2"/>
<gene>
    <name evidence="2" type="ORF">SAMN02745857_04295</name>
</gene>
<dbReference type="Pfam" id="PF11745">
    <property type="entry name" value="DUF3304"/>
    <property type="match status" value="1"/>
</dbReference>